<organism evidence="2 3">
    <name type="scientific">Portunus trituberculatus</name>
    <name type="common">Swimming crab</name>
    <name type="synonym">Neptunus trituberculatus</name>
    <dbReference type="NCBI Taxonomy" id="210409"/>
    <lineage>
        <taxon>Eukaryota</taxon>
        <taxon>Metazoa</taxon>
        <taxon>Ecdysozoa</taxon>
        <taxon>Arthropoda</taxon>
        <taxon>Crustacea</taxon>
        <taxon>Multicrustacea</taxon>
        <taxon>Malacostraca</taxon>
        <taxon>Eumalacostraca</taxon>
        <taxon>Eucarida</taxon>
        <taxon>Decapoda</taxon>
        <taxon>Pleocyemata</taxon>
        <taxon>Brachyura</taxon>
        <taxon>Eubrachyura</taxon>
        <taxon>Portunoidea</taxon>
        <taxon>Portunidae</taxon>
        <taxon>Portuninae</taxon>
        <taxon>Portunus</taxon>
    </lineage>
</organism>
<comment type="caution">
    <text evidence="2">The sequence shown here is derived from an EMBL/GenBank/DDBJ whole genome shotgun (WGS) entry which is preliminary data.</text>
</comment>
<proteinExistence type="predicted"/>
<dbReference type="Proteomes" id="UP000324222">
    <property type="component" value="Unassembled WGS sequence"/>
</dbReference>
<sequence>MPNALLRLRTPPPPLGKRWKCRFYYTRDVGKRDVQVCDLQRLPPETGGRGHTIRSLCCKLRQTVANSIHCSFGRVTYLMPPLRRPNPSDRTADWHGRPNSVR</sequence>
<gene>
    <name evidence="2" type="ORF">E2C01_073105</name>
</gene>
<feature type="compositionally biased region" description="Basic and acidic residues" evidence="1">
    <location>
        <begin position="86"/>
        <end position="96"/>
    </location>
</feature>
<evidence type="ECO:0000313" key="2">
    <source>
        <dbReference type="EMBL" id="MPC78613.1"/>
    </source>
</evidence>
<dbReference type="EMBL" id="VSRR010048889">
    <property type="protein sequence ID" value="MPC78613.1"/>
    <property type="molecule type" value="Genomic_DNA"/>
</dbReference>
<evidence type="ECO:0000256" key="1">
    <source>
        <dbReference type="SAM" id="MobiDB-lite"/>
    </source>
</evidence>
<name>A0A5B7I8K2_PORTR</name>
<protein>
    <submittedName>
        <fullName evidence="2">Uncharacterized protein</fullName>
    </submittedName>
</protein>
<accession>A0A5B7I8K2</accession>
<feature type="region of interest" description="Disordered" evidence="1">
    <location>
        <begin position="81"/>
        <end position="102"/>
    </location>
</feature>
<reference evidence="2 3" key="1">
    <citation type="submission" date="2019-05" db="EMBL/GenBank/DDBJ databases">
        <title>Another draft genome of Portunus trituberculatus and its Hox gene families provides insights of decapod evolution.</title>
        <authorList>
            <person name="Jeong J.-H."/>
            <person name="Song I."/>
            <person name="Kim S."/>
            <person name="Choi T."/>
            <person name="Kim D."/>
            <person name="Ryu S."/>
            <person name="Kim W."/>
        </authorList>
    </citation>
    <scope>NUCLEOTIDE SEQUENCE [LARGE SCALE GENOMIC DNA]</scope>
    <source>
        <tissue evidence="2">Muscle</tissue>
    </source>
</reference>
<evidence type="ECO:0000313" key="3">
    <source>
        <dbReference type="Proteomes" id="UP000324222"/>
    </source>
</evidence>
<keyword evidence="3" id="KW-1185">Reference proteome</keyword>
<dbReference type="AlphaFoldDB" id="A0A5B7I8K2"/>